<reference evidence="1" key="2">
    <citation type="journal article" date="2015" name="Fish Shellfish Immunol.">
        <title>Early steps in the European eel (Anguilla anguilla)-Vibrio vulnificus interaction in the gills: Role of the RtxA13 toxin.</title>
        <authorList>
            <person name="Callol A."/>
            <person name="Pajuelo D."/>
            <person name="Ebbesson L."/>
            <person name="Teles M."/>
            <person name="MacKenzie S."/>
            <person name="Amaro C."/>
        </authorList>
    </citation>
    <scope>NUCLEOTIDE SEQUENCE</scope>
</reference>
<protein>
    <submittedName>
        <fullName evidence="1">Uncharacterized protein</fullName>
    </submittedName>
</protein>
<organism evidence="1">
    <name type="scientific">Anguilla anguilla</name>
    <name type="common">European freshwater eel</name>
    <name type="synonym">Muraena anguilla</name>
    <dbReference type="NCBI Taxonomy" id="7936"/>
    <lineage>
        <taxon>Eukaryota</taxon>
        <taxon>Metazoa</taxon>
        <taxon>Chordata</taxon>
        <taxon>Craniata</taxon>
        <taxon>Vertebrata</taxon>
        <taxon>Euteleostomi</taxon>
        <taxon>Actinopterygii</taxon>
        <taxon>Neopterygii</taxon>
        <taxon>Teleostei</taxon>
        <taxon>Anguilliformes</taxon>
        <taxon>Anguillidae</taxon>
        <taxon>Anguilla</taxon>
    </lineage>
</organism>
<sequence>MSLMTFAYISTKDNTNYVIVLVFNLLYHSA</sequence>
<dbReference type="AlphaFoldDB" id="A0A0E9SR43"/>
<proteinExistence type="predicted"/>
<reference evidence="1" key="1">
    <citation type="submission" date="2014-11" db="EMBL/GenBank/DDBJ databases">
        <authorList>
            <person name="Amaro Gonzalez C."/>
        </authorList>
    </citation>
    <scope>NUCLEOTIDE SEQUENCE</scope>
</reference>
<evidence type="ECO:0000313" key="1">
    <source>
        <dbReference type="EMBL" id="JAH42993.1"/>
    </source>
</evidence>
<accession>A0A0E9SR43</accession>
<name>A0A0E9SR43_ANGAN</name>
<dbReference type="EMBL" id="GBXM01065584">
    <property type="protein sequence ID" value="JAH42993.1"/>
    <property type="molecule type" value="Transcribed_RNA"/>
</dbReference>